<comment type="caution">
    <text evidence="1">The sequence shown here is derived from an EMBL/GenBank/DDBJ whole genome shotgun (WGS) entry which is preliminary data.</text>
</comment>
<accession>A0A0L6U9N1</accession>
<keyword evidence="2" id="KW-1185">Reference proteome</keyword>
<evidence type="ECO:0000313" key="2">
    <source>
        <dbReference type="Proteomes" id="UP000037035"/>
    </source>
</evidence>
<dbReference type="Proteomes" id="UP000037035">
    <property type="component" value="Unassembled WGS sequence"/>
</dbReference>
<name>A0A0L6U9N1_9BASI</name>
<proteinExistence type="predicted"/>
<dbReference type="VEuPathDB" id="FungiDB:VP01_831g4"/>
<organism evidence="1 2">
    <name type="scientific">Puccinia sorghi</name>
    <dbReference type="NCBI Taxonomy" id="27349"/>
    <lineage>
        <taxon>Eukaryota</taxon>
        <taxon>Fungi</taxon>
        <taxon>Dikarya</taxon>
        <taxon>Basidiomycota</taxon>
        <taxon>Pucciniomycotina</taxon>
        <taxon>Pucciniomycetes</taxon>
        <taxon>Pucciniales</taxon>
        <taxon>Pucciniaceae</taxon>
        <taxon>Puccinia</taxon>
    </lineage>
</organism>
<protein>
    <submittedName>
        <fullName evidence="1">Uncharacterized protein</fullName>
    </submittedName>
</protein>
<sequence length="455" mass="52816">MHHIQFSEEAAGLAYRSGNYLSPSHALCLLNISCLCLPNVSCLYTPRNYLESLVILKSFPARVLLILASCLSFDSILDCISQLKGFLLILQQPTGLCVKHPVGDSSFYPTCHEIWTISFSSSQISPKSINHCYHCELRCCSVLFHEGGPPMIEDFCDTHWTFEKAETNEVKNHLVWIILLNVIPHQYVLVFGGWFRLFHGIGWSERPQTCFSSFFPDIYFQQEVRLALSSKKSNQGVEQLVHKFIRLQKHLPLKTTNQSVIGHREYWMDEEEAQLLSSWHCTFKIPGQASHLRDEMFCLKLKLMVFVDIKILIYVGFSQSRESDLKKESNDSTTYLQPHFQKIKKDEKKQKQKVWVIFENVFSTSSHTLNLVLSNKKGLFMSLFDTHFTINFFGCITPAKLPARKPWESFPWELTCNYYFWLWKNNSFTICFEYHSENQVANQFNPNSLLLNILT</sequence>
<reference evidence="1 2" key="1">
    <citation type="submission" date="2015-08" db="EMBL/GenBank/DDBJ databases">
        <title>Next Generation Sequencing and Analysis of the Genome of Puccinia sorghi L Schw, the Causal Agent of Maize Common Rust.</title>
        <authorList>
            <person name="Rochi L."/>
            <person name="Burguener G."/>
            <person name="Darino M."/>
            <person name="Turjanski A."/>
            <person name="Kreff E."/>
            <person name="Dieguez M.J."/>
            <person name="Sacco F."/>
        </authorList>
    </citation>
    <scope>NUCLEOTIDE SEQUENCE [LARGE SCALE GENOMIC DNA]</scope>
    <source>
        <strain evidence="1 2">RO10H11247</strain>
    </source>
</reference>
<dbReference type="AlphaFoldDB" id="A0A0L6U9N1"/>
<dbReference type="EMBL" id="LAVV01013849">
    <property type="protein sequence ID" value="KNZ45263.1"/>
    <property type="molecule type" value="Genomic_DNA"/>
</dbReference>
<gene>
    <name evidence="1" type="ORF">VP01_831g4</name>
</gene>
<evidence type="ECO:0000313" key="1">
    <source>
        <dbReference type="EMBL" id="KNZ45263.1"/>
    </source>
</evidence>